<dbReference type="InterPro" id="IPR057683">
    <property type="entry name" value="DUF7923"/>
</dbReference>
<comment type="caution">
    <text evidence="5">The sequence shown here is derived from an EMBL/GenBank/DDBJ whole genome shotgun (WGS) entry which is preliminary data.</text>
</comment>
<dbReference type="Pfam" id="PF25543">
    <property type="entry name" value="zf-CCCH_tandem"/>
    <property type="match status" value="1"/>
</dbReference>
<organism evidence="5 6">
    <name type="scientific">Massariosphaeria phaeospora</name>
    <dbReference type="NCBI Taxonomy" id="100035"/>
    <lineage>
        <taxon>Eukaryota</taxon>
        <taxon>Fungi</taxon>
        <taxon>Dikarya</taxon>
        <taxon>Ascomycota</taxon>
        <taxon>Pezizomycotina</taxon>
        <taxon>Dothideomycetes</taxon>
        <taxon>Pleosporomycetidae</taxon>
        <taxon>Pleosporales</taxon>
        <taxon>Pleosporales incertae sedis</taxon>
        <taxon>Massariosphaeria</taxon>
    </lineage>
</organism>
<dbReference type="EMBL" id="JAADJZ010000006">
    <property type="protein sequence ID" value="KAF2874535.1"/>
    <property type="molecule type" value="Genomic_DNA"/>
</dbReference>
<gene>
    <name evidence="5" type="ORF">BDV95DRAFT_592592</name>
</gene>
<evidence type="ECO:0008006" key="7">
    <source>
        <dbReference type="Google" id="ProtNLM"/>
    </source>
</evidence>
<dbReference type="AlphaFoldDB" id="A0A7C8MEC1"/>
<proteinExistence type="predicted"/>
<keyword evidence="1" id="KW-0175">Coiled coil</keyword>
<feature type="domain" description="Tandem CCCH zinc finger" evidence="4">
    <location>
        <begin position="377"/>
        <end position="429"/>
    </location>
</feature>
<feature type="coiled-coil region" evidence="1">
    <location>
        <begin position="14"/>
        <end position="45"/>
    </location>
</feature>
<dbReference type="Proteomes" id="UP000481861">
    <property type="component" value="Unassembled WGS sequence"/>
</dbReference>
<evidence type="ECO:0000259" key="3">
    <source>
        <dbReference type="Pfam" id="PF25540"/>
    </source>
</evidence>
<evidence type="ECO:0000259" key="4">
    <source>
        <dbReference type="Pfam" id="PF25543"/>
    </source>
</evidence>
<feature type="compositionally biased region" description="Basic and acidic residues" evidence="2">
    <location>
        <begin position="258"/>
        <end position="276"/>
    </location>
</feature>
<dbReference type="OrthoDB" id="2270193at2759"/>
<evidence type="ECO:0000256" key="2">
    <source>
        <dbReference type="SAM" id="MobiDB-lite"/>
    </source>
</evidence>
<evidence type="ECO:0000313" key="6">
    <source>
        <dbReference type="Proteomes" id="UP000481861"/>
    </source>
</evidence>
<protein>
    <recommendedName>
        <fullName evidence="7">C3H1-type domain-containing protein</fullName>
    </recommendedName>
</protein>
<dbReference type="Pfam" id="PF25540">
    <property type="entry name" value="DUF7923"/>
    <property type="match status" value="1"/>
</dbReference>
<feature type="domain" description="DUF7923" evidence="3">
    <location>
        <begin position="66"/>
        <end position="242"/>
    </location>
</feature>
<reference evidence="5 6" key="1">
    <citation type="submission" date="2020-01" db="EMBL/GenBank/DDBJ databases">
        <authorList>
            <consortium name="DOE Joint Genome Institute"/>
            <person name="Haridas S."/>
            <person name="Albert R."/>
            <person name="Binder M."/>
            <person name="Bloem J."/>
            <person name="Labutti K."/>
            <person name="Salamov A."/>
            <person name="Andreopoulos B."/>
            <person name="Baker S.E."/>
            <person name="Barry K."/>
            <person name="Bills G."/>
            <person name="Bluhm B.H."/>
            <person name="Cannon C."/>
            <person name="Castanera R."/>
            <person name="Culley D.E."/>
            <person name="Daum C."/>
            <person name="Ezra D."/>
            <person name="Gonzalez J.B."/>
            <person name="Henrissat B."/>
            <person name="Kuo A."/>
            <person name="Liang C."/>
            <person name="Lipzen A."/>
            <person name="Lutzoni F."/>
            <person name="Magnuson J."/>
            <person name="Mondo S."/>
            <person name="Nolan M."/>
            <person name="Ohm R."/>
            <person name="Pangilinan J."/>
            <person name="Park H.-J.H."/>
            <person name="Ramirez L."/>
            <person name="Alfaro M."/>
            <person name="Sun H."/>
            <person name="Tritt A."/>
            <person name="Yoshinaga Y."/>
            <person name="Zwiers L.-H.L."/>
            <person name="Turgeon B.G."/>
            <person name="Goodwin S.B."/>
            <person name="Spatafora J.W."/>
            <person name="Crous P.W."/>
            <person name="Grigoriev I.V."/>
        </authorList>
    </citation>
    <scope>NUCLEOTIDE SEQUENCE [LARGE SCALE GENOMIC DNA]</scope>
    <source>
        <strain evidence="5 6">CBS 611.86</strain>
    </source>
</reference>
<evidence type="ECO:0000313" key="5">
    <source>
        <dbReference type="EMBL" id="KAF2874535.1"/>
    </source>
</evidence>
<dbReference type="PANTHER" id="PTHR37543">
    <property type="entry name" value="CCCH ZINC FINGER DNA BINDING PROTEIN (AFU_ORTHOLOGUE AFUA_5G12760)"/>
    <property type="match status" value="1"/>
</dbReference>
<name>A0A7C8MEC1_9PLEO</name>
<dbReference type="PANTHER" id="PTHR37543:SF1">
    <property type="entry name" value="CCCH ZINC FINGER DNA BINDING PROTEIN (AFU_ORTHOLOGUE AFUA_5G12760)"/>
    <property type="match status" value="1"/>
</dbReference>
<evidence type="ECO:0000256" key="1">
    <source>
        <dbReference type="SAM" id="Coils"/>
    </source>
</evidence>
<feature type="region of interest" description="Disordered" evidence="2">
    <location>
        <begin position="258"/>
        <end position="320"/>
    </location>
</feature>
<feature type="compositionally biased region" description="Basic and acidic residues" evidence="2">
    <location>
        <begin position="295"/>
        <end position="309"/>
    </location>
</feature>
<dbReference type="InterPro" id="IPR057654">
    <property type="entry name" value="Znf-CCCH_tandem"/>
</dbReference>
<accession>A0A7C8MEC1</accession>
<keyword evidence="6" id="KW-1185">Reference proteome</keyword>
<sequence length="435" mass="48529">MAEKVTAADLIARLSALNLEDSNHQRELQQLIEDASNALERAAINETQPGVETGEAIDSGARHGVPYVLVLLDGHSHRFSHNVSKEAAPLAAQKALKTLSYLLSFYLPSVGVNPSVCRIVIRIYAHFATLEDEYPPQEASVSGSVDDQRRWFGNFVADFNKSGPYRDFIDAGNRISVETKIGDMFRDSNEDPRCKHIMLGVWGRPTYLALLKDKSDKVTLIKGFIMGPDVETLTQGVKKTRFRLFENVTVWALPRPTLREEGDGHAKSNHWRDRPDGSLNVPETAEDNGGSTMKDVSEPEQSHPGEEHAGLFPVNKDGERIDPKMPDPTDEEVDAFHRTYYSGSGPKPCSNHHLGSGCHNTSCKFSHTPMSPSNLAVLRNLYKCRPCMSKGKCRRVNCYYGHVCQSRMCLVLGLQRESCPLKEFHDVDPKIAKWV</sequence>